<feature type="compositionally biased region" description="Polar residues" evidence="1">
    <location>
        <begin position="536"/>
        <end position="551"/>
    </location>
</feature>
<gene>
    <name evidence="3" type="ORF">A2401_00305</name>
</gene>
<feature type="compositionally biased region" description="Polar residues" evidence="1">
    <location>
        <begin position="342"/>
        <end position="369"/>
    </location>
</feature>
<evidence type="ECO:0000256" key="2">
    <source>
        <dbReference type="SAM" id="SignalP"/>
    </source>
</evidence>
<dbReference type="AlphaFoldDB" id="A0A1G2J9A3"/>
<feature type="region of interest" description="Disordered" evidence="1">
    <location>
        <begin position="465"/>
        <end position="484"/>
    </location>
</feature>
<feature type="compositionally biased region" description="Polar residues" evidence="1">
    <location>
        <begin position="471"/>
        <end position="484"/>
    </location>
</feature>
<feature type="region of interest" description="Disordered" evidence="1">
    <location>
        <begin position="342"/>
        <end position="370"/>
    </location>
</feature>
<sequence>MNKVQIQKAIATASIVSTLLMMGGGQAFASFETINENTGSGSTNDTVISASDTFAELNTNSQLLLNLASATVSSGGNTNSNNTLAGAAVSGEVSVDGMFVNDINVNTLDYTGSLLADPLAENNTTGANSVNNAIIDLSTSVAGMNENLAALANLIAVDAISGNNDISNNTGNATAETGDVSGTLVTDNIVNSNFLNIIATGTDNPIVALNDTTGFASSNDAVVSVSAVVAVENVNLAEIANDLYAMLSSGGNTVWGNTGNASLDTGSVTGETVVANDVNRNSTVITSDGTPEIMASNSTTGANSVNGAAAMASIVVVTENANASEISNTVATTTLSGGNDVSNNTGTADVSTGDASNSVAVDNAGSTNETEIDLGTGGAMVVASNDTTGSGSTNQTDASLNVAVVSSNTNESTISNDVDVSSCTGCNTVSNNGGGGTSSLTTGDASSDVAISNNVNVNTTAITTGGGADVSASNSTTGAGSVNGSAATVTDTVVVSNVNEAVIVNNVTSDSLSGGNDVSGNTGGGSVSTGSASATFGVSNTGNANSTTVEQ</sequence>
<evidence type="ECO:0000256" key="1">
    <source>
        <dbReference type="SAM" id="MobiDB-lite"/>
    </source>
</evidence>
<keyword evidence="2" id="KW-0732">Signal</keyword>
<evidence type="ECO:0000313" key="4">
    <source>
        <dbReference type="Proteomes" id="UP000177751"/>
    </source>
</evidence>
<accession>A0A1G2J9A3</accession>
<dbReference type="EMBL" id="MHPP01000030">
    <property type="protein sequence ID" value="OGZ83642.1"/>
    <property type="molecule type" value="Genomic_DNA"/>
</dbReference>
<organism evidence="3 4">
    <name type="scientific">Candidatus Staskawiczbacteria bacterium RIFOXYC1_FULL_38_18</name>
    <dbReference type="NCBI Taxonomy" id="1802229"/>
    <lineage>
        <taxon>Bacteria</taxon>
        <taxon>Candidatus Staskawicziibacteriota</taxon>
    </lineage>
</organism>
<feature type="chain" id="PRO_5009583299" evidence="2">
    <location>
        <begin position="30"/>
        <end position="551"/>
    </location>
</feature>
<feature type="compositionally biased region" description="Low complexity" evidence="1">
    <location>
        <begin position="508"/>
        <end position="520"/>
    </location>
</feature>
<name>A0A1G2J9A3_9BACT</name>
<evidence type="ECO:0000313" key="3">
    <source>
        <dbReference type="EMBL" id="OGZ83642.1"/>
    </source>
</evidence>
<comment type="caution">
    <text evidence="3">The sequence shown here is derived from an EMBL/GenBank/DDBJ whole genome shotgun (WGS) entry which is preliminary data.</text>
</comment>
<protein>
    <submittedName>
        <fullName evidence="3">Uncharacterized protein</fullName>
    </submittedName>
</protein>
<feature type="region of interest" description="Disordered" evidence="1">
    <location>
        <begin position="508"/>
        <end position="551"/>
    </location>
</feature>
<reference evidence="3 4" key="1">
    <citation type="journal article" date="2016" name="Nat. Commun.">
        <title>Thousands of microbial genomes shed light on interconnected biogeochemical processes in an aquifer system.</title>
        <authorList>
            <person name="Anantharaman K."/>
            <person name="Brown C.T."/>
            <person name="Hug L.A."/>
            <person name="Sharon I."/>
            <person name="Castelle C.J."/>
            <person name="Probst A.J."/>
            <person name="Thomas B.C."/>
            <person name="Singh A."/>
            <person name="Wilkins M.J."/>
            <person name="Karaoz U."/>
            <person name="Brodie E.L."/>
            <person name="Williams K.H."/>
            <person name="Hubbard S.S."/>
            <person name="Banfield J.F."/>
        </authorList>
    </citation>
    <scope>NUCLEOTIDE SEQUENCE [LARGE SCALE GENOMIC DNA]</scope>
</reference>
<proteinExistence type="predicted"/>
<dbReference type="STRING" id="1802229.A2401_00305"/>
<feature type="signal peptide" evidence="2">
    <location>
        <begin position="1"/>
        <end position="29"/>
    </location>
</feature>
<dbReference type="Proteomes" id="UP000177751">
    <property type="component" value="Unassembled WGS sequence"/>
</dbReference>